<evidence type="ECO:0000256" key="9">
    <source>
        <dbReference type="ARBA" id="ARBA00023212"/>
    </source>
</evidence>
<protein>
    <recommendedName>
        <fullName evidence="10">Dynein light intermediate chain</fullName>
    </recommendedName>
</protein>
<feature type="compositionally biased region" description="Polar residues" evidence="11">
    <location>
        <begin position="329"/>
        <end position="340"/>
    </location>
</feature>
<comment type="function">
    <text evidence="10">Acts as one of several non-catalytic accessory components of the cytoplasmic dynein 1 complex that are thought to be involved in linking dynein to cargos and to adapter proteins that regulate dynein function. Cytoplasmic dynein 1 acts as a motor for the intracellular retrograde motility of vesicles and organelles along microtubules. May play a role in binding dynein to membranous organelles or chromosomes.</text>
</comment>
<evidence type="ECO:0000256" key="8">
    <source>
        <dbReference type="ARBA" id="ARBA00023175"/>
    </source>
</evidence>
<keyword evidence="3 10" id="KW-0963">Cytoplasm</keyword>
<evidence type="ECO:0000256" key="11">
    <source>
        <dbReference type="SAM" id="MobiDB-lite"/>
    </source>
</evidence>
<dbReference type="GO" id="GO:0005813">
    <property type="term" value="C:centrosome"/>
    <property type="evidence" value="ECO:0007669"/>
    <property type="project" value="TreeGrafter"/>
</dbReference>
<dbReference type="InterPro" id="IPR008467">
    <property type="entry name" value="Dynein1_light_intermed_chain"/>
</dbReference>
<dbReference type="Proteomes" id="UP000279833">
    <property type="component" value="Unassembled WGS sequence"/>
</dbReference>
<evidence type="ECO:0000256" key="4">
    <source>
        <dbReference type="ARBA" id="ARBA00022701"/>
    </source>
</evidence>
<keyword evidence="9 10" id="KW-0206">Cytoskeleton</keyword>
<keyword evidence="4 10" id="KW-0493">Microtubule</keyword>
<feature type="compositionally biased region" description="Polar residues" evidence="11">
    <location>
        <begin position="220"/>
        <end position="230"/>
    </location>
</feature>
<sequence>MFSPAGWDNHKKINILGDNLTKINAQHPFSTVIPRPVPRKAIHREPEIMAIDEQAFLLRLSTIKENENIDPNMLKEFLGSGGLPSNSKQPANSFKIGSGAKTMDDNSRLPVSPTPIFRTKNKIRATVYKEFILTLRSMYTDYLTFHPFSTFSEQISPVGPTNNLTSTPIQGTSDGVLADFFSNLLKKRPVVNNTTGETSTEPQLQRTSLSSDQKDKQQDNMDTSVKCSRNSIDQDGEKLFTIGITEKHTEYAKVETDFNDITKQNEYTETDHEKVKNESDETTNNASGKLEKDEPQKKQQYEITKGKKTKTMEENNGREESEKLVRYNENIQSKSENINSEIHETSNQDLQTQNKTPTELREKIGEVDSSQKFDAPL</sequence>
<feature type="compositionally biased region" description="Basic and acidic residues" evidence="11">
    <location>
        <begin position="289"/>
        <end position="300"/>
    </location>
</feature>
<evidence type="ECO:0000256" key="2">
    <source>
        <dbReference type="ARBA" id="ARBA00022448"/>
    </source>
</evidence>
<evidence type="ECO:0000256" key="5">
    <source>
        <dbReference type="ARBA" id="ARBA00022741"/>
    </source>
</evidence>
<keyword evidence="6 10" id="KW-0067">ATP-binding</keyword>
<dbReference type="GO" id="GO:0000226">
    <property type="term" value="P:microtubule cytoskeleton organization"/>
    <property type="evidence" value="ECO:0007669"/>
    <property type="project" value="TreeGrafter"/>
</dbReference>
<feature type="compositionally biased region" description="Basic and acidic residues" evidence="11">
    <location>
        <begin position="310"/>
        <end position="326"/>
    </location>
</feature>
<keyword evidence="7 10" id="KW-0243">Dynein</keyword>
<name>A0A3P8ETE8_9TREM</name>
<dbReference type="GO" id="GO:0005874">
    <property type="term" value="C:microtubule"/>
    <property type="evidence" value="ECO:0007669"/>
    <property type="project" value="UniProtKB-KW"/>
</dbReference>
<evidence type="ECO:0000256" key="3">
    <source>
        <dbReference type="ARBA" id="ARBA00022490"/>
    </source>
</evidence>
<dbReference type="GO" id="GO:0007018">
    <property type="term" value="P:microtubule-based movement"/>
    <property type="evidence" value="ECO:0007669"/>
    <property type="project" value="InterPro"/>
</dbReference>
<dbReference type="PANTHER" id="PTHR12688:SF0">
    <property type="entry name" value="DYNEIN LIGHT INTERMEDIATE CHAIN"/>
    <property type="match status" value="1"/>
</dbReference>
<dbReference type="PANTHER" id="PTHR12688">
    <property type="entry name" value="DYNEIN LIGHT INTERMEDIATE CHAIN"/>
    <property type="match status" value="1"/>
</dbReference>
<dbReference type="GO" id="GO:0005524">
    <property type="term" value="F:ATP binding"/>
    <property type="evidence" value="ECO:0007669"/>
    <property type="project" value="UniProtKB-KW"/>
</dbReference>
<dbReference type="GO" id="GO:0045504">
    <property type="term" value="F:dynein heavy chain binding"/>
    <property type="evidence" value="ECO:0007669"/>
    <property type="project" value="TreeGrafter"/>
</dbReference>
<keyword evidence="13" id="KW-1185">Reference proteome</keyword>
<evidence type="ECO:0000256" key="10">
    <source>
        <dbReference type="RuleBase" id="RU366047"/>
    </source>
</evidence>
<keyword evidence="2 10" id="KW-0813">Transport</keyword>
<feature type="compositionally biased region" description="Basic and acidic residues" evidence="11">
    <location>
        <begin position="269"/>
        <end position="279"/>
    </location>
</feature>
<evidence type="ECO:0000313" key="13">
    <source>
        <dbReference type="Proteomes" id="UP000279833"/>
    </source>
</evidence>
<dbReference type="InterPro" id="IPR022780">
    <property type="entry name" value="Dynein_light_int_chain"/>
</dbReference>
<proteinExistence type="inferred from homology"/>
<dbReference type="EMBL" id="UZAK01041665">
    <property type="protein sequence ID" value="VDP67322.1"/>
    <property type="molecule type" value="Genomic_DNA"/>
</dbReference>
<evidence type="ECO:0000256" key="7">
    <source>
        <dbReference type="ARBA" id="ARBA00023017"/>
    </source>
</evidence>
<keyword evidence="5 10" id="KW-0547">Nucleotide-binding</keyword>
<comment type="subunit">
    <text evidence="10">Homodimer. The cytoplasmic dynein 1 complex consists of two catalytic heavy chains (HCs) and a number of non-catalytic subunits presented by intermediate chains (ICs).</text>
</comment>
<reference evidence="12 13" key="1">
    <citation type="submission" date="2018-11" db="EMBL/GenBank/DDBJ databases">
        <authorList>
            <consortium name="Pathogen Informatics"/>
        </authorList>
    </citation>
    <scope>NUCLEOTIDE SEQUENCE [LARGE SCALE GENOMIC DNA]</scope>
    <source>
        <strain>Dakar</strain>
        <strain evidence="13">Senegal</strain>
    </source>
</reference>
<feature type="compositionally biased region" description="Basic and acidic residues" evidence="11">
    <location>
        <begin position="358"/>
        <end position="371"/>
    </location>
</feature>
<comment type="similarity">
    <text evidence="10">Belongs to the dynein light intermediate chain family.</text>
</comment>
<evidence type="ECO:0000256" key="6">
    <source>
        <dbReference type="ARBA" id="ARBA00022840"/>
    </source>
</evidence>
<evidence type="ECO:0000256" key="1">
    <source>
        <dbReference type="ARBA" id="ARBA00004245"/>
    </source>
</evidence>
<feature type="non-terminal residue" evidence="12">
    <location>
        <position position="377"/>
    </location>
</feature>
<keyword evidence="8 10" id="KW-0505">Motor protein</keyword>
<dbReference type="Pfam" id="PF05783">
    <property type="entry name" value="DLIC"/>
    <property type="match status" value="2"/>
</dbReference>
<feature type="region of interest" description="Disordered" evidence="11">
    <location>
        <begin position="263"/>
        <end position="377"/>
    </location>
</feature>
<evidence type="ECO:0000313" key="12">
    <source>
        <dbReference type="EMBL" id="VDP67322.1"/>
    </source>
</evidence>
<dbReference type="AlphaFoldDB" id="A0A3P8ETE8"/>
<accession>A0A3P8ETE8</accession>
<organism evidence="12 13">
    <name type="scientific">Schistosoma curassoni</name>
    <dbReference type="NCBI Taxonomy" id="6186"/>
    <lineage>
        <taxon>Eukaryota</taxon>
        <taxon>Metazoa</taxon>
        <taxon>Spiralia</taxon>
        <taxon>Lophotrochozoa</taxon>
        <taxon>Platyhelminthes</taxon>
        <taxon>Trematoda</taxon>
        <taxon>Digenea</taxon>
        <taxon>Strigeidida</taxon>
        <taxon>Schistosomatoidea</taxon>
        <taxon>Schistosomatidae</taxon>
        <taxon>Schistosoma</taxon>
    </lineage>
</organism>
<comment type="subcellular location">
    <subcellularLocation>
        <location evidence="1 10">Cytoplasm</location>
        <location evidence="1 10">Cytoskeleton</location>
    </subcellularLocation>
</comment>
<feature type="compositionally biased region" description="Polar residues" evidence="11">
    <location>
        <begin position="192"/>
        <end position="211"/>
    </location>
</feature>
<dbReference type="GO" id="GO:0005868">
    <property type="term" value="C:cytoplasmic dynein complex"/>
    <property type="evidence" value="ECO:0007669"/>
    <property type="project" value="UniProtKB-UniRule"/>
</dbReference>
<gene>
    <name evidence="12" type="ORF">SCUD_LOCUS18880</name>
</gene>
<feature type="region of interest" description="Disordered" evidence="11">
    <location>
        <begin position="192"/>
        <end position="230"/>
    </location>
</feature>
<feature type="compositionally biased region" description="Polar residues" evidence="11">
    <location>
        <begin position="347"/>
        <end position="357"/>
    </location>
</feature>